<dbReference type="InterPro" id="IPR018490">
    <property type="entry name" value="cNMP-bd_dom_sf"/>
</dbReference>
<dbReference type="SMART" id="SM00419">
    <property type="entry name" value="HTH_CRP"/>
    <property type="match status" value="1"/>
</dbReference>
<dbReference type="RefSeq" id="WP_222578967.1">
    <property type="nucleotide sequence ID" value="NZ_JAHVHU010000005.1"/>
</dbReference>
<dbReference type="InterPro" id="IPR000595">
    <property type="entry name" value="cNMP-bd_dom"/>
</dbReference>
<comment type="caution">
    <text evidence="6">The sequence shown here is derived from an EMBL/GenBank/DDBJ whole genome shotgun (WGS) entry which is preliminary data.</text>
</comment>
<reference evidence="6" key="1">
    <citation type="submission" date="2021-06" db="EMBL/GenBank/DDBJ databases">
        <title>44 bacteria genomes isolated from Dapeng, Shenzhen.</title>
        <authorList>
            <person name="Zheng W."/>
            <person name="Yu S."/>
            <person name="Huang Y."/>
        </authorList>
    </citation>
    <scope>NUCLEOTIDE SEQUENCE</scope>
    <source>
        <strain evidence="6">DP5N28-2</strain>
    </source>
</reference>
<dbReference type="PANTHER" id="PTHR24567:SF26">
    <property type="entry name" value="REGULATORY PROTEIN YEIL"/>
    <property type="match status" value="1"/>
</dbReference>
<dbReference type="GO" id="GO:0003677">
    <property type="term" value="F:DNA binding"/>
    <property type="evidence" value="ECO:0007669"/>
    <property type="project" value="UniProtKB-KW"/>
</dbReference>
<dbReference type="Gene3D" id="2.60.120.10">
    <property type="entry name" value="Jelly Rolls"/>
    <property type="match status" value="1"/>
</dbReference>
<dbReference type="InterPro" id="IPR012318">
    <property type="entry name" value="HTH_CRP"/>
</dbReference>
<keyword evidence="3" id="KW-0804">Transcription</keyword>
<name>A0A953HSA2_9BACT</name>
<dbReference type="GO" id="GO:0005829">
    <property type="term" value="C:cytosol"/>
    <property type="evidence" value="ECO:0007669"/>
    <property type="project" value="TreeGrafter"/>
</dbReference>
<dbReference type="InterPro" id="IPR014710">
    <property type="entry name" value="RmlC-like_jellyroll"/>
</dbReference>
<organism evidence="6 7">
    <name type="scientific">Membranihabitans marinus</name>
    <dbReference type="NCBI Taxonomy" id="1227546"/>
    <lineage>
        <taxon>Bacteria</taxon>
        <taxon>Pseudomonadati</taxon>
        <taxon>Bacteroidota</taxon>
        <taxon>Saprospiria</taxon>
        <taxon>Saprospirales</taxon>
        <taxon>Saprospiraceae</taxon>
        <taxon>Membranihabitans</taxon>
    </lineage>
</organism>
<sequence length="213" mass="24937">MIKKLIKAKFSYQFEDELLEEMVETGQYIEKKKGEAMIRDGEYLRFFPLLITGLIKIMRHDGEGNQLFLYYLTPGETCAMSLTCCMTAQRSMVSALIEEDAEMIVFPIEKLEEWFSKYPSWKGFVMQAYQARFEELINSVDDLAFNRMDERLWSYLVGHHEVLDDHAIEVTHSEIAEDLNTSREVISRLLKNLEKQGKVKLSRNRIEIFQPSS</sequence>
<dbReference type="SUPFAM" id="SSF51206">
    <property type="entry name" value="cAMP-binding domain-like"/>
    <property type="match status" value="1"/>
</dbReference>
<feature type="domain" description="Cyclic nucleotide-binding" evidence="4">
    <location>
        <begin position="10"/>
        <end position="77"/>
    </location>
</feature>
<protein>
    <submittedName>
        <fullName evidence="6">Crp/Fnr family transcriptional regulator</fullName>
    </submittedName>
</protein>
<dbReference type="SUPFAM" id="SSF46785">
    <property type="entry name" value="Winged helix' DNA-binding domain"/>
    <property type="match status" value="1"/>
</dbReference>
<dbReference type="PROSITE" id="PS50042">
    <property type="entry name" value="CNMP_BINDING_3"/>
    <property type="match status" value="1"/>
</dbReference>
<keyword evidence="2" id="KW-0238">DNA-binding</keyword>
<evidence type="ECO:0000256" key="1">
    <source>
        <dbReference type="ARBA" id="ARBA00023015"/>
    </source>
</evidence>
<dbReference type="Pfam" id="PF13545">
    <property type="entry name" value="HTH_Crp_2"/>
    <property type="match status" value="1"/>
</dbReference>
<evidence type="ECO:0000259" key="4">
    <source>
        <dbReference type="PROSITE" id="PS50042"/>
    </source>
</evidence>
<dbReference type="AlphaFoldDB" id="A0A953HSA2"/>
<dbReference type="InterPro" id="IPR036388">
    <property type="entry name" value="WH-like_DNA-bd_sf"/>
</dbReference>
<feature type="domain" description="HTH crp-type" evidence="5">
    <location>
        <begin position="146"/>
        <end position="212"/>
    </location>
</feature>
<dbReference type="InterPro" id="IPR036390">
    <property type="entry name" value="WH_DNA-bd_sf"/>
</dbReference>
<dbReference type="Proteomes" id="UP000753961">
    <property type="component" value="Unassembled WGS sequence"/>
</dbReference>
<accession>A0A953HSA2</accession>
<keyword evidence="1" id="KW-0805">Transcription regulation</keyword>
<evidence type="ECO:0000313" key="7">
    <source>
        <dbReference type="Proteomes" id="UP000753961"/>
    </source>
</evidence>
<dbReference type="Gene3D" id="1.10.10.10">
    <property type="entry name" value="Winged helix-like DNA-binding domain superfamily/Winged helix DNA-binding domain"/>
    <property type="match status" value="1"/>
</dbReference>
<evidence type="ECO:0000313" key="6">
    <source>
        <dbReference type="EMBL" id="MBY5957445.1"/>
    </source>
</evidence>
<proteinExistence type="predicted"/>
<dbReference type="InterPro" id="IPR050397">
    <property type="entry name" value="Env_Response_Regulators"/>
</dbReference>
<dbReference type="PROSITE" id="PS51063">
    <property type="entry name" value="HTH_CRP_2"/>
    <property type="match status" value="1"/>
</dbReference>
<dbReference type="Pfam" id="PF00027">
    <property type="entry name" value="cNMP_binding"/>
    <property type="match status" value="1"/>
</dbReference>
<gene>
    <name evidence="6" type="ORF">KUV50_04810</name>
</gene>
<evidence type="ECO:0000259" key="5">
    <source>
        <dbReference type="PROSITE" id="PS51063"/>
    </source>
</evidence>
<dbReference type="GO" id="GO:0003700">
    <property type="term" value="F:DNA-binding transcription factor activity"/>
    <property type="evidence" value="ECO:0007669"/>
    <property type="project" value="TreeGrafter"/>
</dbReference>
<dbReference type="PRINTS" id="PR00034">
    <property type="entry name" value="HTHCRP"/>
</dbReference>
<evidence type="ECO:0000256" key="3">
    <source>
        <dbReference type="ARBA" id="ARBA00023163"/>
    </source>
</evidence>
<keyword evidence="7" id="KW-1185">Reference proteome</keyword>
<evidence type="ECO:0000256" key="2">
    <source>
        <dbReference type="ARBA" id="ARBA00023125"/>
    </source>
</evidence>
<dbReference type="PANTHER" id="PTHR24567">
    <property type="entry name" value="CRP FAMILY TRANSCRIPTIONAL REGULATORY PROTEIN"/>
    <property type="match status" value="1"/>
</dbReference>
<dbReference type="EMBL" id="JAHVHU010000005">
    <property type="protein sequence ID" value="MBY5957445.1"/>
    <property type="molecule type" value="Genomic_DNA"/>
</dbReference>